<dbReference type="SUPFAM" id="SSF55347">
    <property type="entry name" value="Glyceraldehyde-3-phosphate dehydrogenase-like, C-terminal domain"/>
    <property type="match status" value="1"/>
</dbReference>
<dbReference type="Gene3D" id="3.30.360.10">
    <property type="entry name" value="Dihydrodipicolinate Reductase, domain 2"/>
    <property type="match status" value="1"/>
</dbReference>
<dbReference type="GO" id="GO:0003677">
    <property type="term" value="F:DNA binding"/>
    <property type="evidence" value="ECO:0007669"/>
    <property type="project" value="InterPro"/>
</dbReference>
<dbReference type="PROSITE" id="PS50943">
    <property type="entry name" value="HTH_CROC1"/>
    <property type="match status" value="1"/>
</dbReference>
<dbReference type="GO" id="GO:0004512">
    <property type="term" value="F:inositol-3-phosphate synthase activity"/>
    <property type="evidence" value="ECO:0007669"/>
    <property type="project" value="TreeGrafter"/>
</dbReference>
<dbReference type="InterPro" id="IPR052199">
    <property type="entry name" value="MIPS"/>
</dbReference>
<dbReference type="CDD" id="cd00093">
    <property type="entry name" value="HTH_XRE"/>
    <property type="match status" value="1"/>
</dbReference>
<evidence type="ECO:0000259" key="2">
    <source>
        <dbReference type="PROSITE" id="PS50943"/>
    </source>
</evidence>
<dbReference type="PANTHER" id="PTHR43125">
    <property type="entry name" value="INOSITOL-3-PHOSPHATE SYNTHASE"/>
    <property type="match status" value="1"/>
</dbReference>
<dbReference type="Pfam" id="PF01658">
    <property type="entry name" value="Inos-1-P_synth"/>
    <property type="match status" value="1"/>
</dbReference>
<proteinExistence type="predicted"/>
<feature type="domain" description="HTH cro/C1-type" evidence="2">
    <location>
        <begin position="36"/>
        <end position="71"/>
    </location>
</feature>
<dbReference type="SUPFAM" id="SSF51735">
    <property type="entry name" value="NAD(P)-binding Rossmann-fold domains"/>
    <property type="match status" value="1"/>
</dbReference>
<organism evidence="3 4">
    <name type="scientific">Sorangium cellulosum</name>
    <name type="common">Polyangium cellulosum</name>
    <dbReference type="NCBI Taxonomy" id="56"/>
    <lineage>
        <taxon>Bacteria</taxon>
        <taxon>Pseudomonadati</taxon>
        <taxon>Myxococcota</taxon>
        <taxon>Polyangia</taxon>
        <taxon>Polyangiales</taxon>
        <taxon>Polyangiaceae</taxon>
        <taxon>Sorangium</taxon>
    </lineage>
</organism>
<dbReference type="InterPro" id="IPR010982">
    <property type="entry name" value="Lambda_DNA-bd_dom_sf"/>
</dbReference>
<gene>
    <name evidence="3" type="ORF">SOCE836_015690</name>
</gene>
<dbReference type="PANTHER" id="PTHR43125:SF1">
    <property type="entry name" value="INOSITOL-3-PHOSPHATE SYNTHASE"/>
    <property type="match status" value="1"/>
</dbReference>
<evidence type="ECO:0000313" key="3">
    <source>
        <dbReference type="EMBL" id="AUX29479.1"/>
    </source>
</evidence>
<dbReference type="InterPro" id="IPR036291">
    <property type="entry name" value="NAD(P)-bd_dom_sf"/>
</dbReference>
<accession>A0A4P2QHU6</accession>
<dbReference type="SUPFAM" id="SSF47413">
    <property type="entry name" value="lambda repressor-like DNA-binding domains"/>
    <property type="match status" value="1"/>
</dbReference>
<dbReference type="Proteomes" id="UP000295497">
    <property type="component" value="Chromosome"/>
</dbReference>
<dbReference type="EMBL" id="CP012672">
    <property type="protein sequence ID" value="AUX29479.1"/>
    <property type="molecule type" value="Genomic_DNA"/>
</dbReference>
<dbReference type="Gene3D" id="1.10.260.40">
    <property type="entry name" value="lambda repressor-like DNA-binding domains"/>
    <property type="match status" value="1"/>
</dbReference>
<dbReference type="Gene3D" id="3.40.50.720">
    <property type="entry name" value="NAD(P)-binding Rossmann-like Domain"/>
    <property type="match status" value="1"/>
</dbReference>
<reference evidence="3 4" key="1">
    <citation type="submission" date="2015-09" db="EMBL/GenBank/DDBJ databases">
        <title>Sorangium comparison.</title>
        <authorList>
            <person name="Zaburannyi N."/>
            <person name="Bunk B."/>
            <person name="Overmann J."/>
            <person name="Mueller R."/>
        </authorList>
    </citation>
    <scope>NUCLEOTIDE SEQUENCE [LARGE SCALE GENOMIC DNA]</scope>
    <source>
        <strain evidence="3 4">So ce836</strain>
    </source>
</reference>
<protein>
    <recommendedName>
        <fullName evidence="2">HTH cro/C1-type domain-containing protein</fullName>
    </recommendedName>
</protein>
<feature type="region of interest" description="Disordered" evidence="1">
    <location>
        <begin position="69"/>
        <end position="112"/>
    </location>
</feature>
<feature type="compositionally biased region" description="Low complexity" evidence="1">
    <location>
        <begin position="92"/>
        <end position="104"/>
    </location>
</feature>
<dbReference type="GO" id="GO:0006021">
    <property type="term" value="P:inositol biosynthetic process"/>
    <property type="evidence" value="ECO:0007669"/>
    <property type="project" value="TreeGrafter"/>
</dbReference>
<dbReference type="InterPro" id="IPR013021">
    <property type="entry name" value="Myo-inos-1-P_Synthase_GAPDH"/>
</dbReference>
<evidence type="ECO:0000256" key="1">
    <source>
        <dbReference type="SAM" id="MobiDB-lite"/>
    </source>
</evidence>
<sequence>MSRAIQTIRHRVFEMLEERGQKQRWLLSQLRARGYDVSASYLSQVKSGTKEPSRQFIDAVCSVLGKPKNELFSQPNKRDKDMKGKRTSGSRAKNTPPAAKNTPPAEEPTHGKGPINVAIVGVGNCASSLVQGRYFYENAEEDQFVPGLMHVNLGGYHVRDIKFVAAIDIDANKVGKDLSEAIFTYPNNTVKFSDVPHQGVRVARGMTHDGIGKYLSQIIKKSSGGTEDIVKILKSTNTHVVVNYLPVGSEEATKWYVEQLLAAGCGFVNCIPVFIARDEHGYWPRRFADAGLPIIGDDIKSQVGATIVHRVLTRLFRERGVKLDRTYQLNFGGNTDFLNMLERERLESKKISKTSAVTSQLGFDLPPDQVHVGPSDYVPWLTDRKWCYIRMEGTTFGNVPLNAELKLEVWDSPNSAGVVIDAIRCCKLALDRGISGLLEAPSAYFMKSPAKQFADDAAHDMVEDFIRG</sequence>
<dbReference type="AlphaFoldDB" id="A0A4P2QHU6"/>
<name>A0A4P2QHU6_SORCE</name>
<dbReference type="InterPro" id="IPR001387">
    <property type="entry name" value="Cro/C1-type_HTH"/>
</dbReference>
<evidence type="ECO:0000313" key="4">
    <source>
        <dbReference type="Proteomes" id="UP000295497"/>
    </source>
</evidence>